<dbReference type="Pfam" id="PF00440">
    <property type="entry name" value="TetR_N"/>
    <property type="match status" value="1"/>
</dbReference>
<evidence type="ECO:0000259" key="3">
    <source>
        <dbReference type="PROSITE" id="PS50977"/>
    </source>
</evidence>
<evidence type="ECO:0000256" key="1">
    <source>
        <dbReference type="ARBA" id="ARBA00023125"/>
    </source>
</evidence>
<dbReference type="Gene3D" id="1.10.357.10">
    <property type="entry name" value="Tetracycline Repressor, domain 2"/>
    <property type="match status" value="1"/>
</dbReference>
<reference evidence="4 5" key="1">
    <citation type="journal article" date="2019" name="bioRxiv">
        <title>Bacteria contribute to plant secondary compound degradation in a generalist herbivore system.</title>
        <authorList>
            <person name="Francoeur C.B."/>
            <person name="Khadempour L."/>
            <person name="Moreira-Soto R.D."/>
            <person name="Gotting K."/>
            <person name="Book A.J."/>
            <person name="Pinto-Tomas A.A."/>
            <person name="Keefover-Ring K."/>
            <person name="Currie C.R."/>
        </authorList>
    </citation>
    <scope>NUCLEOTIDE SEQUENCE [LARGE SCALE GENOMIC DNA]</scope>
    <source>
        <strain evidence="4">Acro-835</strain>
    </source>
</reference>
<accession>A0ABX0RAC3</accession>
<name>A0ABX0RAC3_9GAMM</name>
<dbReference type="RefSeq" id="WP_167012056.1">
    <property type="nucleotide sequence ID" value="NZ_VWXF01000001.1"/>
</dbReference>
<protein>
    <submittedName>
        <fullName evidence="4">TetR/AcrR family transcriptional regulator</fullName>
    </submittedName>
</protein>
<dbReference type="Proteomes" id="UP001515683">
    <property type="component" value="Unassembled WGS sequence"/>
</dbReference>
<sequence length="209" mass="22386">MSSVKFPPTMSKKDRVAIAATEVFLTHGFSAATTDMIQQAAGVSKATVYASWSSKEALFSAVIEQQCAQMSLRVQAIQPTKDNVVRTLNELGQAYLAIVLSPTALALFRVVSAEAPRFPALARTFWQSGPVTIAAIVAERLAEAVAAGELDVQRTGVSAAAVQFVSLLKGEAQMECLMHPQSVPSEAQVERWVEQAVGTFLAAFSPERD</sequence>
<keyword evidence="5" id="KW-1185">Reference proteome</keyword>
<dbReference type="EMBL" id="VWXF01000001">
    <property type="protein sequence ID" value="NIF20185.1"/>
    <property type="molecule type" value="Genomic_DNA"/>
</dbReference>
<feature type="domain" description="HTH tetR-type" evidence="3">
    <location>
        <begin position="10"/>
        <end position="70"/>
    </location>
</feature>
<evidence type="ECO:0000313" key="4">
    <source>
        <dbReference type="EMBL" id="NIF20185.1"/>
    </source>
</evidence>
<dbReference type="InterPro" id="IPR009057">
    <property type="entry name" value="Homeodomain-like_sf"/>
</dbReference>
<dbReference type="PRINTS" id="PR00455">
    <property type="entry name" value="HTHTETR"/>
</dbReference>
<dbReference type="Pfam" id="PF14246">
    <property type="entry name" value="TetR_C_7"/>
    <property type="match status" value="1"/>
</dbReference>
<dbReference type="InterPro" id="IPR036271">
    <property type="entry name" value="Tet_transcr_reg_TetR-rel_C_sf"/>
</dbReference>
<organism evidence="4 5">
    <name type="scientific">Candidatus Pantoea multigeneris</name>
    <dbReference type="NCBI Taxonomy" id="2608357"/>
    <lineage>
        <taxon>Bacteria</taxon>
        <taxon>Pseudomonadati</taxon>
        <taxon>Pseudomonadota</taxon>
        <taxon>Gammaproteobacteria</taxon>
        <taxon>Enterobacterales</taxon>
        <taxon>Erwiniaceae</taxon>
        <taxon>Pantoea</taxon>
    </lineage>
</organism>
<evidence type="ECO:0000313" key="5">
    <source>
        <dbReference type="Proteomes" id="UP001515683"/>
    </source>
</evidence>
<dbReference type="SUPFAM" id="SSF46689">
    <property type="entry name" value="Homeodomain-like"/>
    <property type="match status" value="1"/>
</dbReference>
<dbReference type="PANTHER" id="PTHR30055">
    <property type="entry name" value="HTH-TYPE TRANSCRIPTIONAL REGULATOR RUTR"/>
    <property type="match status" value="1"/>
</dbReference>
<dbReference type="InterPro" id="IPR050109">
    <property type="entry name" value="HTH-type_TetR-like_transc_reg"/>
</dbReference>
<feature type="DNA-binding region" description="H-T-H motif" evidence="2">
    <location>
        <begin position="33"/>
        <end position="52"/>
    </location>
</feature>
<comment type="caution">
    <text evidence="4">The sequence shown here is derived from an EMBL/GenBank/DDBJ whole genome shotgun (WGS) entry which is preliminary data.</text>
</comment>
<proteinExistence type="predicted"/>
<evidence type="ECO:0000256" key="2">
    <source>
        <dbReference type="PROSITE-ProRule" id="PRU00335"/>
    </source>
</evidence>
<dbReference type="PANTHER" id="PTHR30055:SF146">
    <property type="entry name" value="HTH-TYPE TRANSCRIPTIONAL DUAL REGULATOR CECR"/>
    <property type="match status" value="1"/>
</dbReference>
<gene>
    <name evidence="4" type="ORF">F3J40_00945</name>
</gene>
<dbReference type="InterPro" id="IPR001647">
    <property type="entry name" value="HTH_TetR"/>
</dbReference>
<dbReference type="PROSITE" id="PS50977">
    <property type="entry name" value="HTH_TETR_2"/>
    <property type="match status" value="1"/>
</dbReference>
<keyword evidence="1 2" id="KW-0238">DNA-binding</keyword>
<dbReference type="SUPFAM" id="SSF48498">
    <property type="entry name" value="Tetracyclin repressor-like, C-terminal domain"/>
    <property type="match status" value="1"/>
</dbReference>
<dbReference type="Gene3D" id="1.10.10.60">
    <property type="entry name" value="Homeodomain-like"/>
    <property type="match status" value="1"/>
</dbReference>
<dbReference type="InterPro" id="IPR039536">
    <property type="entry name" value="TetR_C_Proteobacteria"/>
</dbReference>